<proteinExistence type="predicted"/>
<name>A0A0F8WGB3_9ZZZZ</name>
<dbReference type="EMBL" id="LAZR01069679">
    <property type="protein sequence ID" value="KKK47235.1"/>
    <property type="molecule type" value="Genomic_DNA"/>
</dbReference>
<organism evidence="1">
    <name type="scientific">marine sediment metagenome</name>
    <dbReference type="NCBI Taxonomy" id="412755"/>
    <lineage>
        <taxon>unclassified sequences</taxon>
        <taxon>metagenomes</taxon>
        <taxon>ecological metagenomes</taxon>
    </lineage>
</organism>
<evidence type="ECO:0000313" key="1">
    <source>
        <dbReference type="EMBL" id="KKK47235.1"/>
    </source>
</evidence>
<reference evidence="1" key="1">
    <citation type="journal article" date="2015" name="Nature">
        <title>Complex archaea that bridge the gap between prokaryotes and eukaryotes.</title>
        <authorList>
            <person name="Spang A."/>
            <person name="Saw J.H."/>
            <person name="Jorgensen S.L."/>
            <person name="Zaremba-Niedzwiedzka K."/>
            <person name="Martijn J."/>
            <person name="Lind A.E."/>
            <person name="van Eijk R."/>
            <person name="Schleper C."/>
            <person name="Guy L."/>
            <person name="Ettema T.J."/>
        </authorList>
    </citation>
    <scope>NUCLEOTIDE SEQUENCE</scope>
</reference>
<accession>A0A0F8WGB3</accession>
<dbReference type="AlphaFoldDB" id="A0A0F8WGB3"/>
<comment type="caution">
    <text evidence="1">The sequence shown here is derived from an EMBL/GenBank/DDBJ whole genome shotgun (WGS) entry which is preliminary data.</text>
</comment>
<protein>
    <submittedName>
        <fullName evidence="1">Uncharacterized protein</fullName>
    </submittedName>
</protein>
<gene>
    <name evidence="1" type="ORF">LCGC14_3157240</name>
</gene>
<sequence>MITLLLPLLTSLGRSLAESLISNEEYLKWIKVAFDVFDSGSELESRFQALEKKLATRLDAGEHFQPADFDAIVKEISNRDEAWADL</sequence>